<dbReference type="OrthoDB" id="3923531at2759"/>
<sequence>MKYSHNQGNQFEPLTHLHDRKSRWFASRHSKRRRAREHKRKELVELQLASLDAELSTRFDHVIRTNEHNSNVQLPDLDLSPMQMVKWQPPALSPVRTPTPHFQPISDADWSTLEIKFSAPARKTSVVPCPSPPMSIMTAAELGLLAPLTPKVCLPELTNRLEAPMTPVGNAPIVMPWMPCPSATAPIIQSPHLTLDATVYDGIDPSFVAAKLPHFHDIDPFDLAVPSTFDASPSTYEHLEPQPQSTRCTLYRGKGDHHPEEPSLNTSQSLRTCEEGRMPGVVHNDSATVPISALEVDWSDESVEDWAYDIVGDWDNEPFVEWGEPFVNWDDKLAENYSDDLVMIEHDAETYDWTFLSSHDRTTSDCISDGSSAFSSVEILPPLTLRDSFLEDSSAYEGPPRELADDGSNMRRVSKSAWESESDFCIPAFF</sequence>
<organism evidence="1 2">
    <name type="scientific">Aureobasidium uvarum</name>
    <dbReference type="NCBI Taxonomy" id="2773716"/>
    <lineage>
        <taxon>Eukaryota</taxon>
        <taxon>Fungi</taxon>
        <taxon>Dikarya</taxon>
        <taxon>Ascomycota</taxon>
        <taxon>Pezizomycotina</taxon>
        <taxon>Dothideomycetes</taxon>
        <taxon>Dothideomycetidae</taxon>
        <taxon>Dothideales</taxon>
        <taxon>Saccotheciaceae</taxon>
        <taxon>Aureobasidium</taxon>
    </lineage>
</organism>
<reference evidence="1" key="1">
    <citation type="submission" date="2020-06" db="EMBL/GenBank/DDBJ databases">
        <authorList>
            <person name="Onetto C."/>
        </authorList>
    </citation>
    <scope>NUCLEOTIDE SEQUENCE</scope>
</reference>
<accession>A0A9N8KH24</accession>
<gene>
    <name evidence="1" type="ORF">AWRI4620_LOCUS2532</name>
</gene>
<comment type="caution">
    <text evidence="1">The sequence shown here is derived from an EMBL/GenBank/DDBJ whole genome shotgun (WGS) entry which is preliminary data.</text>
</comment>
<keyword evidence="2" id="KW-1185">Reference proteome</keyword>
<dbReference type="EMBL" id="CAINUL010000002">
    <property type="protein sequence ID" value="CAD0108277.1"/>
    <property type="molecule type" value="Genomic_DNA"/>
</dbReference>
<dbReference type="AlphaFoldDB" id="A0A9N8KH24"/>
<proteinExistence type="predicted"/>
<evidence type="ECO:0000313" key="2">
    <source>
        <dbReference type="Proteomes" id="UP000745764"/>
    </source>
</evidence>
<dbReference type="Proteomes" id="UP000745764">
    <property type="component" value="Unassembled WGS sequence"/>
</dbReference>
<name>A0A9N8KH24_9PEZI</name>
<evidence type="ECO:0000313" key="1">
    <source>
        <dbReference type="EMBL" id="CAD0108277.1"/>
    </source>
</evidence>
<protein>
    <submittedName>
        <fullName evidence="1">Uncharacterized protein</fullName>
    </submittedName>
</protein>